<accession>A0A3E1NTI5</accession>
<name>A0A3E1NTI5_9BACT</name>
<protein>
    <submittedName>
        <fullName evidence="2">DinB family protein</fullName>
    </submittedName>
</protein>
<evidence type="ECO:0000259" key="1">
    <source>
        <dbReference type="Pfam" id="PF12867"/>
    </source>
</evidence>
<dbReference type="InterPro" id="IPR024775">
    <property type="entry name" value="DinB-like"/>
</dbReference>
<dbReference type="Gene3D" id="1.20.120.450">
    <property type="entry name" value="dinb family like domain"/>
    <property type="match status" value="1"/>
</dbReference>
<comment type="caution">
    <text evidence="2">The sequence shown here is derived from an EMBL/GenBank/DDBJ whole genome shotgun (WGS) entry which is preliminary data.</text>
</comment>
<evidence type="ECO:0000313" key="3">
    <source>
        <dbReference type="Proteomes" id="UP000261174"/>
    </source>
</evidence>
<organism evidence="2 3">
    <name type="scientific">Chitinophaga silvisoli</name>
    <dbReference type="NCBI Taxonomy" id="2291814"/>
    <lineage>
        <taxon>Bacteria</taxon>
        <taxon>Pseudomonadati</taxon>
        <taxon>Bacteroidota</taxon>
        <taxon>Chitinophagia</taxon>
        <taxon>Chitinophagales</taxon>
        <taxon>Chitinophagaceae</taxon>
        <taxon>Chitinophaga</taxon>
    </lineage>
</organism>
<dbReference type="EMBL" id="QTJV01000016">
    <property type="protein sequence ID" value="RFM31078.1"/>
    <property type="molecule type" value="Genomic_DNA"/>
</dbReference>
<gene>
    <name evidence="2" type="ORF">DXN04_30000</name>
</gene>
<dbReference type="Proteomes" id="UP000261174">
    <property type="component" value="Unassembled WGS sequence"/>
</dbReference>
<feature type="domain" description="DinB-like" evidence="1">
    <location>
        <begin position="22"/>
        <end position="161"/>
    </location>
</feature>
<dbReference type="SUPFAM" id="SSF109854">
    <property type="entry name" value="DinB/YfiT-like putative metalloenzymes"/>
    <property type="match status" value="1"/>
</dbReference>
<evidence type="ECO:0000313" key="2">
    <source>
        <dbReference type="EMBL" id="RFM31078.1"/>
    </source>
</evidence>
<dbReference type="Pfam" id="PF12867">
    <property type="entry name" value="DinB_2"/>
    <property type="match status" value="1"/>
</dbReference>
<dbReference type="AlphaFoldDB" id="A0A3E1NTI5"/>
<dbReference type="InterPro" id="IPR034660">
    <property type="entry name" value="DinB/YfiT-like"/>
</dbReference>
<dbReference type="RefSeq" id="WP_116857113.1">
    <property type="nucleotide sequence ID" value="NZ_QTJV01000016.1"/>
</dbReference>
<keyword evidence="3" id="KW-1185">Reference proteome</keyword>
<dbReference type="OrthoDB" id="1495892at2"/>
<reference evidence="2 3" key="1">
    <citation type="submission" date="2018-08" db="EMBL/GenBank/DDBJ databases">
        <title>Chitinophaga sp. K20C18050901, a novel bacterium isolated from forest soil.</title>
        <authorList>
            <person name="Wang C."/>
        </authorList>
    </citation>
    <scope>NUCLEOTIDE SEQUENCE [LARGE SCALE GENOMIC DNA]</scope>
    <source>
        <strain evidence="2 3">K20C18050901</strain>
    </source>
</reference>
<proteinExistence type="predicted"/>
<sequence>MQSPILDQFNTTITTWINFLPHYTLAQLHHYPRPGSWSLGQVYTHIIDDTRYQVQQMKAALSTRENADETMHPNAKIMFENNSFPDLLIEGPATNQIIPQPTSKQELMQALLQIQNEVNQAWQSIDPSTATGKSLHPGLHYFSALEWLQFMEMHMRHHFRQKQRIDNNGR</sequence>